<evidence type="ECO:0000256" key="7">
    <source>
        <dbReference type="ARBA" id="ARBA00023136"/>
    </source>
</evidence>
<dbReference type="Proteomes" id="UP001239215">
    <property type="component" value="Unassembled WGS sequence"/>
</dbReference>
<feature type="transmembrane region" description="Helical" evidence="8">
    <location>
        <begin position="140"/>
        <end position="158"/>
    </location>
</feature>
<feature type="transmembrane region" description="Helical" evidence="8">
    <location>
        <begin position="24"/>
        <end position="47"/>
    </location>
</feature>
<feature type="transmembrane region" description="Helical" evidence="8">
    <location>
        <begin position="257"/>
        <end position="286"/>
    </location>
</feature>
<evidence type="ECO:0000313" key="10">
    <source>
        <dbReference type="Proteomes" id="UP001239215"/>
    </source>
</evidence>
<evidence type="ECO:0000256" key="2">
    <source>
        <dbReference type="ARBA" id="ARBA00007935"/>
    </source>
</evidence>
<feature type="transmembrane region" description="Helical" evidence="8">
    <location>
        <begin position="219"/>
        <end position="237"/>
    </location>
</feature>
<dbReference type="PANTHER" id="PTHR30472:SF24">
    <property type="entry name" value="FERRIC ENTEROBACTIN TRANSPORT SYSTEM PERMEASE PROTEIN FEPG"/>
    <property type="match status" value="1"/>
</dbReference>
<evidence type="ECO:0000256" key="3">
    <source>
        <dbReference type="ARBA" id="ARBA00022448"/>
    </source>
</evidence>
<proteinExistence type="inferred from homology"/>
<dbReference type="GO" id="GO:0033214">
    <property type="term" value="P:siderophore-iron import into cell"/>
    <property type="evidence" value="ECO:0007669"/>
    <property type="project" value="TreeGrafter"/>
</dbReference>
<comment type="similarity">
    <text evidence="2">Belongs to the binding-protein-dependent transport system permease family. FecCD subfamily.</text>
</comment>
<dbReference type="InterPro" id="IPR037294">
    <property type="entry name" value="ABC_BtuC-like"/>
</dbReference>
<dbReference type="CDD" id="cd06550">
    <property type="entry name" value="TM_ABC_iron-siderophores_like"/>
    <property type="match status" value="1"/>
</dbReference>
<dbReference type="EMBL" id="JAUTAN010000001">
    <property type="protein sequence ID" value="MDQ1105194.1"/>
    <property type="molecule type" value="Genomic_DNA"/>
</dbReference>
<dbReference type="Pfam" id="PF01032">
    <property type="entry name" value="FecCD"/>
    <property type="match status" value="1"/>
</dbReference>
<feature type="transmembrane region" description="Helical" evidence="8">
    <location>
        <begin position="324"/>
        <end position="343"/>
    </location>
</feature>
<keyword evidence="4" id="KW-1003">Cell membrane</keyword>
<evidence type="ECO:0000256" key="4">
    <source>
        <dbReference type="ARBA" id="ARBA00022475"/>
    </source>
</evidence>
<protein>
    <submittedName>
        <fullName evidence="9">Iron complex transport system permease protein</fullName>
    </submittedName>
</protein>
<dbReference type="AlphaFoldDB" id="A0AAJ1U0L9"/>
<evidence type="ECO:0000256" key="1">
    <source>
        <dbReference type="ARBA" id="ARBA00004651"/>
    </source>
</evidence>
<dbReference type="InterPro" id="IPR000522">
    <property type="entry name" value="ABC_transptr_permease_BtuC"/>
</dbReference>
<reference evidence="9" key="1">
    <citation type="submission" date="2023-07" db="EMBL/GenBank/DDBJ databases">
        <title>Functional and genomic diversity of the sorghum phyllosphere microbiome.</title>
        <authorList>
            <person name="Shade A."/>
        </authorList>
    </citation>
    <scope>NUCLEOTIDE SEQUENCE</scope>
    <source>
        <strain evidence="9">SORGH_AS_1067</strain>
    </source>
</reference>
<comment type="subcellular location">
    <subcellularLocation>
        <location evidence="1">Cell membrane</location>
        <topology evidence="1">Multi-pass membrane protein</topology>
    </subcellularLocation>
</comment>
<keyword evidence="7 8" id="KW-0472">Membrane</keyword>
<dbReference type="RefSeq" id="WP_307201194.1">
    <property type="nucleotide sequence ID" value="NZ_JAUTAN010000001.1"/>
</dbReference>
<sequence length="350" mass="35832">MTAPALDHGHRVVAVRVGRVSALLGLRSIVVGTLLVAATLGTAVLALRTGTYELTASEVVEALLGTGDSQAARLVVVEWRLPRVLFAVACGAALALSGAIFQSLTRNPLGSPDIIGFGAGSHTGALVVMLALGSTRYLDIAAGALLGGCATALLVYLLAVHRGSVQPFRLIIMGIGVGALLGSLNSWLMLTVDVESAMLAAVWAAGSFNALGHEQLWPMVGVLAVLLVLLVLVADGLRQLELGDDAARSLGLRAERVRAAAVVLGVALTALVTAAAGPITFVALAAPQIARRLVRGDGLVLLPSALVGAFVLLVADVVAQQVGFPVGVVTVCVGGAYLAWLLATEFRRTR</sequence>
<feature type="transmembrane region" description="Helical" evidence="8">
    <location>
        <begin position="84"/>
        <end position="102"/>
    </location>
</feature>
<feature type="transmembrane region" description="Helical" evidence="8">
    <location>
        <begin position="298"/>
        <end position="318"/>
    </location>
</feature>
<name>A0AAJ1U0L9_9ACTN</name>
<dbReference type="PANTHER" id="PTHR30472">
    <property type="entry name" value="FERRIC ENTEROBACTIN TRANSPORT SYSTEM PERMEASE PROTEIN"/>
    <property type="match status" value="1"/>
</dbReference>
<evidence type="ECO:0000256" key="6">
    <source>
        <dbReference type="ARBA" id="ARBA00022989"/>
    </source>
</evidence>
<keyword evidence="3" id="KW-0813">Transport</keyword>
<evidence type="ECO:0000313" key="9">
    <source>
        <dbReference type="EMBL" id="MDQ1105194.1"/>
    </source>
</evidence>
<keyword evidence="6 8" id="KW-1133">Transmembrane helix</keyword>
<dbReference type="SUPFAM" id="SSF81345">
    <property type="entry name" value="ABC transporter involved in vitamin B12 uptake, BtuC"/>
    <property type="match status" value="1"/>
</dbReference>
<dbReference type="Gene3D" id="1.10.3470.10">
    <property type="entry name" value="ABC transporter involved in vitamin B12 uptake, BtuC"/>
    <property type="match status" value="1"/>
</dbReference>
<keyword evidence="5 8" id="KW-0812">Transmembrane</keyword>
<feature type="transmembrane region" description="Helical" evidence="8">
    <location>
        <begin position="170"/>
        <end position="190"/>
    </location>
</feature>
<comment type="caution">
    <text evidence="9">The sequence shown here is derived from an EMBL/GenBank/DDBJ whole genome shotgun (WGS) entry which is preliminary data.</text>
</comment>
<evidence type="ECO:0000256" key="5">
    <source>
        <dbReference type="ARBA" id="ARBA00022692"/>
    </source>
</evidence>
<organism evidence="9 10">
    <name type="scientific">Nocardioides zeae</name>
    <dbReference type="NCBI Taxonomy" id="1457234"/>
    <lineage>
        <taxon>Bacteria</taxon>
        <taxon>Bacillati</taxon>
        <taxon>Actinomycetota</taxon>
        <taxon>Actinomycetes</taxon>
        <taxon>Propionibacteriales</taxon>
        <taxon>Nocardioidaceae</taxon>
        <taxon>Nocardioides</taxon>
    </lineage>
</organism>
<gene>
    <name evidence="9" type="ORF">QE405_002478</name>
</gene>
<accession>A0AAJ1U0L9</accession>
<dbReference type="GO" id="GO:0005886">
    <property type="term" value="C:plasma membrane"/>
    <property type="evidence" value="ECO:0007669"/>
    <property type="project" value="UniProtKB-SubCell"/>
</dbReference>
<feature type="transmembrane region" description="Helical" evidence="8">
    <location>
        <begin position="114"/>
        <end position="134"/>
    </location>
</feature>
<evidence type="ECO:0000256" key="8">
    <source>
        <dbReference type="SAM" id="Phobius"/>
    </source>
</evidence>
<dbReference type="GO" id="GO:0022857">
    <property type="term" value="F:transmembrane transporter activity"/>
    <property type="evidence" value="ECO:0007669"/>
    <property type="project" value="InterPro"/>
</dbReference>